<sequence>MGLHKDDKEFRHPAVSYLDYKQLDMDRVLTALLPRLRWKGSPSVLVGSGADLSVDVFVEEITKHPDHFVGFDPEVTARWLETHLLDLVNRGKPGQAIAGLRPLHGFTYRFRVARRSRPYGADEQLYWMLHHGSTTRGTVLEQLKRFFFAGVDQRIGGVGDATEVDVETQTLINLCEAAKTKVTDREDRSRVRKIYPPLDTAAAELLTQDVTRLLYHRGVVPRSVLVDHLKILFAFHLARYHFRIMKTLPIWTTGDRVGFGGGFFLDVAGVPGTPAARLAETSAQAWYDRIPAFVQATFTVKKLDDFGWHLVKIGKLRKPADGMFLIEQLLSLLGPAHKADRGRFAEARLARVVEAASGEDNGLDPQIADLLQLKLDPFATYIEIITAYRIKFHRGYLTDCLDSLLLKHRPGAMLTQPRRGQRRFVLDSRLLEVLLQLALLRPDGAGALRTAAIRVDEFLAVLRDRYGLYIDELPPGDGFGQPSIIDHRALRENRAAFVARLREIGFYTDLSDAYLTQTITPRYRLGPDGAPR</sequence>
<reference evidence="1 2" key="1">
    <citation type="submission" date="2016-06" db="EMBL/GenBank/DDBJ databases">
        <authorList>
            <person name="Kjaerup R.B."/>
            <person name="Dalgaard T.S."/>
            <person name="Juul-Madsen H.R."/>
        </authorList>
    </citation>
    <scope>NUCLEOTIDE SEQUENCE [LARGE SCALE GENOMIC DNA]</scope>
    <source>
        <strain evidence="1 2">DSM 45577</strain>
    </source>
</reference>
<dbReference type="OrthoDB" id="9808668at2"/>
<protein>
    <submittedName>
        <fullName evidence="1">Uncharacterized protein</fullName>
    </submittedName>
</protein>
<proteinExistence type="predicted"/>
<dbReference type="Pfam" id="PF26611">
    <property type="entry name" value="MAD7"/>
    <property type="match status" value="1"/>
</dbReference>
<gene>
    <name evidence="1" type="ORF">GA0070617_1564</name>
</gene>
<dbReference type="NCBIfam" id="NF047733">
    <property type="entry name" value="antiphage_MADS7"/>
    <property type="match status" value="1"/>
</dbReference>
<dbReference type="STRING" id="683228.GA0070617_1564"/>
<accession>A0A1C6UA10</accession>
<dbReference type="InterPro" id="IPR058120">
    <property type="entry name" value="MADS7"/>
</dbReference>
<evidence type="ECO:0000313" key="1">
    <source>
        <dbReference type="EMBL" id="SCL50699.1"/>
    </source>
</evidence>
<name>A0A1C6UA10_9ACTN</name>
<organism evidence="1 2">
    <name type="scientific">Micromonospora yangpuensis</name>
    <dbReference type="NCBI Taxonomy" id="683228"/>
    <lineage>
        <taxon>Bacteria</taxon>
        <taxon>Bacillati</taxon>
        <taxon>Actinomycetota</taxon>
        <taxon>Actinomycetes</taxon>
        <taxon>Micromonosporales</taxon>
        <taxon>Micromonosporaceae</taxon>
        <taxon>Micromonospora</taxon>
    </lineage>
</organism>
<dbReference type="AlphaFoldDB" id="A0A1C6UA10"/>
<keyword evidence="2" id="KW-1185">Reference proteome</keyword>
<dbReference type="EMBL" id="FMIA01000002">
    <property type="protein sequence ID" value="SCL50699.1"/>
    <property type="molecule type" value="Genomic_DNA"/>
</dbReference>
<dbReference type="Proteomes" id="UP000198937">
    <property type="component" value="Unassembled WGS sequence"/>
</dbReference>
<evidence type="ECO:0000313" key="2">
    <source>
        <dbReference type="Proteomes" id="UP000198937"/>
    </source>
</evidence>
<dbReference type="RefSeq" id="WP_091435276.1">
    <property type="nucleotide sequence ID" value="NZ_BMMJ01000001.1"/>
</dbReference>